<sequence>MSPLVQAAELDALLGKVTILDVRYQMGGPGGMALYLEGHVPFAQYVDMDTALAAAPGAGGRHPLPDPEVFGAAMRKVGVSVERPVVVYDDWQGRAAARCWWLLRHHGHPDVRVLDGGFSAWVAAGGAVEDGLRLPIDGDFQPGPGVMPVVTADEIPAFVERGVLVDARAPERFRGDTEPVDPVAGRIPGAVNVPTTANVRVDGTFRSPAEIQALYAVEGATAETEVGVYCGSGVTAVHNILALASAGIDASLYPGSWSEWITDPERPIATG</sequence>
<dbReference type="GO" id="GO:0004792">
    <property type="term" value="F:thiosulfate-cyanide sulfurtransferase activity"/>
    <property type="evidence" value="ECO:0007669"/>
    <property type="project" value="InterPro"/>
</dbReference>
<feature type="domain" description="Rhodanese" evidence="4">
    <location>
        <begin position="158"/>
        <end position="269"/>
    </location>
</feature>
<dbReference type="EMBL" id="RJSG01000002">
    <property type="protein sequence ID" value="RNL79613.1"/>
    <property type="molecule type" value="Genomic_DNA"/>
</dbReference>
<reference evidence="5 6" key="1">
    <citation type="submission" date="2018-11" db="EMBL/GenBank/DDBJ databases">
        <authorList>
            <person name="Li F."/>
        </authorList>
    </citation>
    <scope>NUCLEOTIDE SEQUENCE [LARGE SCALE GENOMIC DNA]</scope>
    <source>
        <strain evidence="5 6">KIS18-7</strain>
    </source>
</reference>
<dbReference type="InterPro" id="IPR001763">
    <property type="entry name" value="Rhodanese-like_dom"/>
</dbReference>
<dbReference type="Pfam" id="PF00581">
    <property type="entry name" value="Rhodanese"/>
    <property type="match status" value="2"/>
</dbReference>
<name>A0A3N0DW17_9ACTN</name>
<organism evidence="5 6">
    <name type="scientific">Nocardioides marmorisolisilvae</name>
    <dbReference type="NCBI Taxonomy" id="1542737"/>
    <lineage>
        <taxon>Bacteria</taxon>
        <taxon>Bacillati</taxon>
        <taxon>Actinomycetota</taxon>
        <taxon>Actinomycetes</taxon>
        <taxon>Propionibacteriales</taxon>
        <taxon>Nocardioidaceae</taxon>
        <taxon>Nocardioides</taxon>
    </lineage>
</organism>
<feature type="domain" description="Rhodanese" evidence="4">
    <location>
        <begin position="13"/>
        <end position="130"/>
    </location>
</feature>
<dbReference type="PROSITE" id="PS00683">
    <property type="entry name" value="RHODANESE_2"/>
    <property type="match status" value="1"/>
</dbReference>
<keyword evidence="1 3" id="KW-0808">Transferase</keyword>
<dbReference type="SMART" id="SM00450">
    <property type="entry name" value="RHOD"/>
    <property type="match status" value="2"/>
</dbReference>
<dbReference type="Gene3D" id="3.40.250.10">
    <property type="entry name" value="Rhodanese-like domain"/>
    <property type="match status" value="2"/>
</dbReference>
<keyword evidence="6" id="KW-1185">Reference proteome</keyword>
<dbReference type="RefSeq" id="WP_123234116.1">
    <property type="nucleotide sequence ID" value="NZ_RJSG01000002.1"/>
</dbReference>
<keyword evidence="2" id="KW-0677">Repeat</keyword>
<gene>
    <name evidence="5" type="ORF">EFL95_11620</name>
</gene>
<dbReference type="AlphaFoldDB" id="A0A3N0DW17"/>
<proteinExistence type="predicted"/>
<dbReference type="PANTHER" id="PTHR11364:SF27">
    <property type="entry name" value="SULFURTRANSFERASE"/>
    <property type="match status" value="1"/>
</dbReference>
<dbReference type="InterPro" id="IPR045078">
    <property type="entry name" value="TST/MPST-like"/>
</dbReference>
<dbReference type="PANTHER" id="PTHR11364">
    <property type="entry name" value="THIOSULFATE SULFERTANSFERASE"/>
    <property type="match status" value="1"/>
</dbReference>
<dbReference type="PROSITE" id="PS50206">
    <property type="entry name" value="RHODANESE_3"/>
    <property type="match status" value="2"/>
</dbReference>
<evidence type="ECO:0000313" key="5">
    <source>
        <dbReference type="EMBL" id="RNL79613.1"/>
    </source>
</evidence>
<dbReference type="SUPFAM" id="SSF52821">
    <property type="entry name" value="Rhodanese/Cell cycle control phosphatase"/>
    <property type="match status" value="2"/>
</dbReference>
<dbReference type="CDD" id="cd01448">
    <property type="entry name" value="TST_Repeat_1"/>
    <property type="match status" value="1"/>
</dbReference>
<evidence type="ECO:0000256" key="1">
    <source>
        <dbReference type="ARBA" id="ARBA00022679"/>
    </source>
</evidence>
<evidence type="ECO:0000256" key="3">
    <source>
        <dbReference type="RuleBase" id="RU000507"/>
    </source>
</evidence>
<dbReference type="CDD" id="cd01449">
    <property type="entry name" value="TST_Repeat_2"/>
    <property type="match status" value="1"/>
</dbReference>
<protein>
    <recommendedName>
        <fullName evidence="3">Sulfurtransferase</fullName>
    </recommendedName>
</protein>
<dbReference type="InterPro" id="IPR001307">
    <property type="entry name" value="Thiosulphate_STrfase_CS"/>
</dbReference>
<evidence type="ECO:0000259" key="4">
    <source>
        <dbReference type="PROSITE" id="PS50206"/>
    </source>
</evidence>
<dbReference type="Proteomes" id="UP000277094">
    <property type="component" value="Unassembled WGS sequence"/>
</dbReference>
<accession>A0A3N0DW17</accession>
<evidence type="ECO:0000256" key="2">
    <source>
        <dbReference type="ARBA" id="ARBA00022737"/>
    </source>
</evidence>
<dbReference type="OrthoDB" id="9770030at2"/>
<comment type="caution">
    <text evidence="5">The sequence shown here is derived from an EMBL/GenBank/DDBJ whole genome shotgun (WGS) entry which is preliminary data.</text>
</comment>
<dbReference type="InterPro" id="IPR036873">
    <property type="entry name" value="Rhodanese-like_dom_sf"/>
</dbReference>
<evidence type="ECO:0000313" key="6">
    <source>
        <dbReference type="Proteomes" id="UP000277094"/>
    </source>
</evidence>